<feature type="domain" description="ABC transporter" evidence="10">
    <location>
        <begin position="363"/>
        <end position="589"/>
    </location>
</feature>
<dbReference type="SUPFAM" id="SSF52540">
    <property type="entry name" value="P-loop containing nucleoside triphosphate hydrolases"/>
    <property type="match status" value="1"/>
</dbReference>
<protein>
    <submittedName>
        <fullName evidence="12">ABC transporter, ATP-binding protein</fullName>
    </submittedName>
</protein>
<comment type="subcellular location">
    <subcellularLocation>
        <location evidence="1">Cell membrane</location>
        <topology evidence="1">Multi-pass membrane protein</topology>
    </subcellularLocation>
</comment>
<evidence type="ECO:0000256" key="1">
    <source>
        <dbReference type="ARBA" id="ARBA00004651"/>
    </source>
</evidence>
<proteinExistence type="predicted"/>
<dbReference type="InterPro" id="IPR003593">
    <property type="entry name" value="AAA+_ATPase"/>
</dbReference>
<keyword evidence="4 9" id="KW-0812">Transmembrane</keyword>
<dbReference type="GO" id="GO:0005886">
    <property type="term" value="C:plasma membrane"/>
    <property type="evidence" value="ECO:0007669"/>
    <property type="project" value="UniProtKB-SubCell"/>
</dbReference>
<dbReference type="InterPro" id="IPR017871">
    <property type="entry name" value="ABC_transporter-like_CS"/>
</dbReference>
<evidence type="ECO:0000256" key="7">
    <source>
        <dbReference type="ARBA" id="ARBA00022989"/>
    </source>
</evidence>
<evidence type="ECO:0000256" key="3">
    <source>
        <dbReference type="ARBA" id="ARBA00022475"/>
    </source>
</evidence>
<dbReference type="PROSITE" id="PS50929">
    <property type="entry name" value="ABC_TM1F"/>
    <property type="match status" value="1"/>
</dbReference>
<dbReference type="Pfam" id="PF00664">
    <property type="entry name" value="ABC_membrane"/>
    <property type="match status" value="1"/>
</dbReference>
<dbReference type="InterPro" id="IPR003439">
    <property type="entry name" value="ABC_transporter-like_ATP-bd"/>
</dbReference>
<dbReference type="FunFam" id="3.40.50.300:FF:000221">
    <property type="entry name" value="Multidrug ABC transporter ATP-binding protein"/>
    <property type="match status" value="1"/>
</dbReference>
<keyword evidence="6 12" id="KW-0067">ATP-binding</keyword>
<keyword evidence="5" id="KW-0547">Nucleotide-binding</keyword>
<sequence>MNKKNNLNRLLLRLWSYLSSKRHKQFVLLLFLVLSAAFTEVISIGMIIPFLTVLTSPDVLLKLSLIQYIMNLLNFTKADQLILPLTVFVGFAIIIASAMRLLLLWSSSRLSYAAGADLSIDIYKKTLYQPYKVHISRNSSEIVSGITAKANSIVGKIILPVITLISSFIMTLSILFTLISFDPLISISAFAGFGFVYTLILFFLKRKIEKNGIIVTQEYSQVFKSLQEGLGGIRDVLLDGSQEIYCNIYRVSDQKLRKAYAESGFIAGSPKYIMESFGMILIIGFAYFLSKGLGGITPVLPLLGSLSLGAQRLLPILQQSYNAWVNIKGGQATLQDVLDLLDQPFPAYVSFSSYEPLPFLKSIEIKNLSFRYTVDGPWVLKDLNIEVSKGMRIGIVGSTGSGKSTLLDIIMALLEPTQGNMSVDGRNIDKETMRAWQANIAHVPQSIFLSDSTIAENIAFGVNLDQINMDKVRFAARQAQIDKHINNLKEGYYTFVGERGIRLSGGQRQRIGIARALYKNASVIIFDEATSALDHETEGAVMEAIDSLQKELTIFLIAHRLTTVRNCNKIIELQSGKIVRSGTYEELFILS</sequence>
<dbReference type="PROSITE" id="PS50893">
    <property type="entry name" value="ABC_TRANSPORTER_2"/>
    <property type="match status" value="1"/>
</dbReference>
<dbReference type="Gene3D" id="1.20.1560.10">
    <property type="entry name" value="ABC transporter type 1, transmembrane domain"/>
    <property type="match status" value="1"/>
</dbReference>
<evidence type="ECO:0000256" key="4">
    <source>
        <dbReference type="ARBA" id="ARBA00022692"/>
    </source>
</evidence>
<comment type="caution">
    <text evidence="12">The sequence shown here is derived from an EMBL/GenBank/DDBJ whole genome shotgun (WGS) entry which is preliminary data.</text>
</comment>
<dbReference type="InterPro" id="IPR036640">
    <property type="entry name" value="ABC1_TM_sf"/>
</dbReference>
<keyword evidence="2" id="KW-0813">Transport</keyword>
<dbReference type="GO" id="GO:0140359">
    <property type="term" value="F:ABC-type transporter activity"/>
    <property type="evidence" value="ECO:0007669"/>
    <property type="project" value="InterPro"/>
</dbReference>
<name>M3ESZ7_LEPIR</name>
<reference evidence="12 13" key="1">
    <citation type="submission" date="2013-01" db="EMBL/GenBank/DDBJ databases">
        <authorList>
            <person name="Harkins D.M."/>
            <person name="Durkin A.S."/>
            <person name="Brinkac L.M."/>
            <person name="Haft D.H."/>
            <person name="Selengut J.D."/>
            <person name="Sanka R."/>
            <person name="DePew J."/>
            <person name="Purushe J."/>
            <person name="Hartskeerl R.A."/>
            <person name="Ahmed A."/>
            <person name="van der Linden H."/>
            <person name="Goris M.G.A."/>
            <person name="Vinetz J.M."/>
            <person name="Sutton G.G."/>
            <person name="Nierman W.C."/>
            <person name="Fouts D.E."/>
        </authorList>
    </citation>
    <scope>NUCLEOTIDE SEQUENCE [LARGE SCALE GENOMIC DNA]</scope>
    <source>
        <strain evidence="12 13">TE 1992</strain>
    </source>
</reference>
<keyword evidence="8 9" id="KW-0472">Membrane</keyword>
<dbReference type="InterPro" id="IPR011527">
    <property type="entry name" value="ABC1_TM_dom"/>
</dbReference>
<feature type="transmembrane region" description="Helical" evidence="9">
    <location>
        <begin position="81"/>
        <end position="103"/>
    </location>
</feature>
<evidence type="ECO:0000313" key="13">
    <source>
        <dbReference type="Proteomes" id="UP000011754"/>
    </source>
</evidence>
<dbReference type="GO" id="GO:0016887">
    <property type="term" value="F:ATP hydrolysis activity"/>
    <property type="evidence" value="ECO:0007669"/>
    <property type="project" value="InterPro"/>
</dbReference>
<keyword evidence="7 9" id="KW-1133">Transmembrane helix</keyword>
<dbReference type="Pfam" id="PF00005">
    <property type="entry name" value="ABC_tran"/>
    <property type="match status" value="1"/>
</dbReference>
<keyword evidence="3" id="KW-1003">Cell membrane</keyword>
<evidence type="ECO:0000256" key="2">
    <source>
        <dbReference type="ARBA" id="ARBA00022448"/>
    </source>
</evidence>
<dbReference type="AlphaFoldDB" id="M3ESZ7"/>
<evidence type="ECO:0000256" key="5">
    <source>
        <dbReference type="ARBA" id="ARBA00022741"/>
    </source>
</evidence>
<dbReference type="InterPro" id="IPR027417">
    <property type="entry name" value="P-loop_NTPase"/>
</dbReference>
<evidence type="ECO:0000256" key="9">
    <source>
        <dbReference type="SAM" id="Phobius"/>
    </source>
</evidence>
<dbReference type="SUPFAM" id="SSF90123">
    <property type="entry name" value="ABC transporter transmembrane region"/>
    <property type="match status" value="1"/>
</dbReference>
<evidence type="ECO:0000259" key="10">
    <source>
        <dbReference type="PROSITE" id="PS50893"/>
    </source>
</evidence>
<gene>
    <name evidence="12" type="ORF">LEP1GSC067_3002</name>
</gene>
<dbReference type="Gene3D" id="3.40.50.300">
    <property type="entry name" value="P-loop containing nucleotide triphosphate hydrolases"/>
    <property type="match status" value="1"/>
</dbReference>
<evidence type="ECO:0000313" key="12">
    <source>
        <dbReference type="EMBL" id="EMF40956.1"/>
    </source>
</evidence>
<feature type="transmembrane region" description="Helical" evidence="9">
    <location>
        <begin position="272"/>
        <end position="289"/>
    </location>
</feature>
<evidence type="ECO:0000256" key="6">
    <source>
        <dbReference type="ARBA" id="ARBA00022840"/>
    </source>
</evidence>
<feature type="transmembrane region" description="Helical" evidence="9">
    <location>
        <begin position="185"/>
        <end position="204"/>
    </location>
</feature>
<dbReference type="Proteomes" id="UP000011754">
    <property type="component" value="Unassembled WGS sequence"/>
</dbReference>
<dbReference type="InterPro" id="IPR039421">
    <property type="entry name" value="Type_1_exporter"/>
</dbReference>
<feature type="transmembrane region" description="Helical" evidence="9">
    <location>
        <begin position="157"/>
        <end position="179"/>
    </location>
</feature>
<dbReference type="GO" id="GO:0005524">
    <property type="term" value="F:ATP binding"/>
    <property type="evidence" value="ECO:0007669"/>
    <property type="project" value="UniProtKB-KW"/>
</dbReference>
<dbReference type="PANTHER" id="PTHR24221:SF654">
    <property type="entry name" value="ATP-BINDING CASSETTE SUB-FAMILY B MEMBER 6"/>
    <property type="match status" value="1"/>
</dbReference>
<dbReference type="SMART" id="SM00382">
    <property type="entry name" value="AAA"/>
    <property type="match status" value="1"/>
</dbReference>
<evidence type="ECO:0000259" key="11">
    <source>
        <dbReference type="PROSITE" id="PS50929"/>
    </source>
</evidence>
<dbReference type="EMBL" id="AKWW02000064">
    <property type="protein sequence ID" value="EMF40956.1"/>
    <property type="molecule type" value="Genomic_DNA"/>
</dbReference>
<feature type="transmembrane region" description="Helical" evidence="9">
    <location>
        <begin position="26"/>
        <end position="51"/>
    </location>
</feature>
<dbReference type="PANTHER" id="PTHR24221">
    <property type="entry name" value="ATP-BINDING CASSETTE SUB-FAMILY B"/>
    <property type="match status" value="1"/>
</dbReference>
<dbReference type="PROSITE" id="PS00211">
    <property type="entry name" value="ABC_TRANSPORTER_1"/>
    <property type="match status" value="1"/>
</dbReference>
<accession>M3ESZ7</accession>
<organism evidence="12 13">
    <name type="scientific">Leptospira interrogans serovar Lora str. TE 1992</name>
    <dbReference type="NCBI Taxonomy" id="1193028"/>
    <lineage>
        <taxon>Bacteria</taxon>
        <taxon>Pseudomonadati</taxon>
        <taxon>Spirochaetota</taxon>
        <taxon>Spirochaetia</taxon>
        <taxon>Leptospirales</taxon>
        <taxon>Leptospiraceae</taxon>
        <taxon>Leptospira</taxon>
    </lineage>
</organism>
<feature type="domain" description="ABC transmembrane type-1" evidence="11">
    <location>
        <begin position="65"/>
        <end position="329"/>
    </location>
</feature>
<evidence type="ECO:0000256" key="8">
    <source>
        <dbReference type="ARBA" id="ARBA00023136"/>
    </source>
</evidence>